<dbReference type="AlphaFoldDB" id="A0A1H1I103"/>
<evidence type="ECO:0008006" key="4">
    <source>
        <dbReference type="Google" id="ProtNLM"/>
    </source>
</evidence>
<dbReference type="RefSeq" id="WP_090383904.1">
    <property type="nucleotide sequence ID" value="NZ_FNLC01000003.1"/>
</dbReference>
<organism evidence="2 3">
    <name type="scientific">Natronobacterium texcoconense</name>
    <dbReference type="NCBI Taxonomy" id="1095778"/>
    <lineage>
        <taxon>Archaea</taxon>
        <taxon>Methanobacteriati</taxon>
        <taxon>Methanobacteriota</taxon>
        <taxon>Stenosarchaea group</taxon>
        <taxon>Halobacteria</taxon>
        <taxon>Halobacteriales</taxon>
        <taxon>Natrialbaceae</taxon>
        <taxon>Natronobacterium</taxon>
    </lineage>
</organism>
<name>A0A1H1I103_NATTX</name>
<accession>A0A1H1I103</accession>
<dbReference type="InterPro" id="IPR006311">
    <property type="entry name" value="TAT_signal"/>
</dbReference>
<feature type="compositionally biased region" description="Acidic residues" evidence="1">
    <location>
        <begin position="31"/>
        <end position="47"/>
    </location>
</feature>
<evidence type="ECO:0000313" key="2">
    <source>
        <dbReference type="EMBL" id="SDR31401.1"/>
    </source>
</evidence>
<evidence type="ECO:0000313" key="3">
    <source>
        <dbReference type="Proteomes" id="UP000198848"/>
    </source>
</evidence>
<dbReference type="OrthoDB" id="265568at2157"/>
<dbReference type="PROSITE" id="PS51257">
    <property type="entry name" value="PROKAR_LIPOPROTEIN"/>
    <property type="match status" value="1"/>
</dbReference>
<dbReference type="Proteomes" id="UP000198848">
    <property type="component" value="Unassembled WGS sequence"/>
</dbReference>
<dbReference type="PROSITE" id="PS51318">
    <property type="entry name" value="TAT"/>
    <property type="match status" value="1"/>
</dbReference>
<protein>
    <recommendedName>
        <fullName evidence="4">Copper binding protein, plastocyanin/azurin family</fullName>
    </recommendedName>
</protein>
<dbReference type="STRING" id="1095778.SAMN04489842_3222"/>
<reference evidence="3" key="1">
    <citation type="submission" date="2016-10" db="EMBL/GenBank/DDBJ databases">
        <authorList>
            <person name="Varghese N."/>
            <person name="Submissions S."/>
        </authorList>
    </citation>
    <scope>NUCLEOTIDE SEQUENCE [LARGE SCALE GENOMIC DNA]</scope>
    <source>
        <strain evidence="3">DSM 24767</strain>
    </source>
</reference>
<proteinExistence type="predicted"/>
<keyword evidence="3" id="KW-1185">Reference proteome</keyword>
<evidence type="ECO:0000256" key="1">
    <source>
        <dbReference type="SAM" id="MobiDB-lite"/>
    </source>
</evidence>
<sequence length="167" mass="18281">MASSDIRRRTLLTGVGTTVAAAVAGCLGGDPDSESEEDEPVVDEAETTEGNTAPDAWRDVETIRFDGWVGGWVGVEPPAIDRVENPTLVLVPGREYEVIWENMDGIHHNIAFWDADREIVEDYSSPGNEVVGEVESLTLEATADIETYRCEYQPEGQRGDVVILESE</sequence>
<feature type="region of interest" description="Disordered" evidence="1">
    <location>
        <begin position="26"/>
        <end position="55"/>
    </location>
</feature>
<gene>
    <name evidence="2" type="ORF">SAMN04489842_3222</name>
</gene>
<dbReference type="EMBL" id="FNLC01000003">
    <property type="protein sequence ID" value="SDR31401.1"/>
    <property type="molecule type" value="Genomic_DNA"/>
</dbReference>